<dbReference type="GO" id="GO:0080043">
    <property type="term" value="F:quercetin 3-O-glucosyltransferase activity"/>
    <property type="evidence" value="ECO:0007669"/>
    <property type="project" value="TreeGrafter"/>
</dbReference>
<evidence type="ECO:0000256" key="8">
    <source>
        <dbReference type="SAM" id="MobiDB-lite"/>
    </source>
</evidence>
<reference evidence="10" key="1">
    <citation type="submission" date="2022-08" db="EMBL/GenBank/DDBJ databases">
        <authorList>
            <person name="Gutierrez-Valencia J."/>
        </authorList>
    </citation>
    <scope>NUCLEOTIDE SEQUENCE</scope>
</reference>
<protein>
    <recommendedName>
        <fullName evidence="7">linamarin synthase</fullName>
        <ecNumber evidence="7">2.4.1.63</ecNumber>
    </recommendedName>
</protein>
<accession>A0AAV0MDS9</accession>
<evidence type="ECO:0000256" key="7">
    <source>
        <dbReference type="ARBA" id="ARBA00066524"/>
    </source>
</evidence>
<feature type="domain" description="Glycosyltransferase N-terminal" evidence="9">
    <location>
        <begin position="17"/>
        <end position="93"/>
    </location>
</feature>
<evidence type="ECO:0000256" key="6">
    <source>
        <dbReference type="ARBA" id="ARBA00056778"/>
    </source>
</evidence>
<dbReference type="Gene3D" id="3.40.50.2000">
    <property type="entry name" value="Glycogen Phosphorylase B"/>
    <property type="match status" value="2"/>
</dbReference>
<dbReference type="FunFam" id="3.40.50.2000:FF:000027">
    <property type="entry name" value="Glycosyltransferase"/>
    <property type="match status" value="1"/>
</dbReference>
<organism evidence="10 11">
    <name type="scientific">Linum tenue</name>
    <dbReference type="NCBI Taxonomy" id="586396"/>
    <lineage>
        <taxon>Eukaryota</taxon>
        <taxon>Viridiplantae</taxon>
        <taxon>Streptophyta</taxon>
        <taxon>Embryophyta</taxon>
        <taxon>Tracheophyta</taxon>
        <taxon>Spermatophyta</taxon>
        <taxon>Magnoliopsida</taxon>
        <taxon>eudicotyledons</taxon>
        <taxon>Gunneridae</taxon>
        <taxon>Pentapetalae</taxon>
        <taxon>rosids</taxon>
        <taxon>fabids</taxon>
        <taxon>Malpighiales</taxon>
        <taxon>Linaceae</taxon>
        <taxon>Linum</taxon>
    </lineage>
</organism>
<dbReference type="EC" id="2.4.1.63" evidence="7"/>
<dbReference type="AlphaFoldDB" id="A0AAV0MDS9"/>
<dbReference type="SUPFAM" id="SSF53756">
    <property type="entry name" value="UDP-Glycosyltransferase/glycogen phosphorylase"/>
    <property type="match status" value="1"/>
</dbReference>
<keyword evidence="2" id="KW-0328">Glycosyltransferase</keyword>
<keyword evidence="11" id="KW-1185">Reference proteome</keyword>
<comment type="similarity">
    <text evidence="1">Belongs to the UDP-glycosyltransferase family.</text>
</comment>
<dbReference type="EMBL" id="CAMGYJ010000007">
    <property type="protein sequence ID" value="CAI0444908.1"/>
    <property type="molecule type" value="Genomic_DNA"/>
</dbReference>
<dbReference type="CDD" id="cd03784">
    <property type="entry name" value="GT1_Gtf-like"/>
    <property type="match status" value="1"/>
</dbReference>
<comment type="function">
    <text evidence="6">UDP-glucosyltransferase catalyzing in planta synthesis of cyanogenic glucosides. Able to glucosylate acetone cyanohydrin and 2-hydroxy-2-methylbutyronitrile, forming linamarin and lotaustralin. Also accepts, to some extent, a wide range of potential acceptor substrates, including simple alcohols, flavonoids, isoflavonoids and other hydroxynitriles such as p-hydroxymandelonitrile, mandelonitrile, (E)-4-hydroxy-2-methylbut-2-enenitrile and (E)- 2-(hydroxymethyl)but-2-enenitrile.</text>
</comment>
<evidence type="ECO:0000256" key="1">
    <source>
        <dbReference type="ARBA" id="ARBA00009995"/>
    </source>
</evidence>
<evidence type="ECO:0000256" key="3">
    <source>
        <dbReference type="ARBA" id="ARBA00022679"/>
    </source>
</evidence>
<proteinExistence type="inferred from homology"/>
<dbReference type="GO" id="GO:0006952">
    <property type="term" value="P:defense response"/>
    <property type="evidence" value="ECO:0007669"/>
    <property type="project" value="UniProtKB-KW"/>
</dbReference>
<gene>
    <name evidence="10" type="ORF">LITE_LOCUS28306</name>
</gene>
<dbReference type="GO" id="GO:0050057">
    <property type="term" value="F:linamarin synthase activity"/>
    <property type="evidence" value="ECO:0007669"/>
    <property type="project" value="UniProtKB-EC"/>
</dbReference>
<sequence>MSPPAATAAGCQTRHAVCIPYPAQGHINPMLQLAKLLYSHGGFHITFVNTEYNHRRLLKSRGGAAAFFDSLPPGFNFQAIPDGLPPPPTTDATQDIALLSDSTSKTCLAPFRDLVLKLNDAASSSSPAVSCIVSDGAMTFTLEVAKELGIPEALFWTPSACGVLAYANYHLLVQRGFFPLKDSSYLTNGYLETPVDFIPGMSNNIRLKDLPSFLRTTNANDIMFNFVQREISKLPEATAFLINTFEPLEKDVLAALSQLSPNLLTIGPLNLLLRQVVVGGDKLRNVSTNLWTEHPECVEWLDSQQPNSVLYVNFGSITVLNPDQLKEFAWGLASSEISFLWVVRPDLVSGESAALPPEFVDETKGRGLLVGWCSQERVLDHPAIGGFLSHMGWNSTMESLSHGVPMICWPFFAEQQTNCFYACNEWGVGMEIDPNVKRDQVEELVREVMGGGKGKEMKRRAVEWKNKAIESTVPAAVPAEVSPGSDAEKIARPALQSDSEAPPMEEPEATRSAIGISAAKLGVGSR</sequence>
<evidence type="ECO:0000256" key="4">
    <source>
        <dbReference type="ARBA" id="ARBA00022821"/>
    </source>
</evidence>
<evidence type="ECO:0000313" key="11">
    <source>
        <dbReference type="Proteomes" id="UP001154282"/>
    </source>
</evidence>
<evidence type="ECO:0000259" key="9">
    <source>
        <dbReference type="Pfam" id="PF26168"/>
    </source>
</evidence>
<name>A0AAV0MDS9_9ROSI</name>
<comment type="catalytic activity">
    <reaction evidence="5">
        <text>2-hydroxy-2-methylpropanenitrile + UDP-alpha-D-glucose = linamarin + UDP + H(+)</text>
        <dbReference type="Rhea" id="RHEA:20009"/>
        <dbReference type="ChEBI" id="CHEBI:15348"/>
        <dbReference type="ChEBI" id="CHEBI:15378"/>
        <dbReference type="ChEBI" id="CHEBI:16441"/>
        <dbReference type="ChEBI" id="CHEBI:58223"/>
        <dbReference type="ChEBI" id="CHEBI:58885"/>
        <dbReference type="EC" id="2.4.1.63"/>
    </reaction>
</comment>
<dbReference type="Proteomes" id="UP001154282">
    <property type="component" value="Unassembled WGS sequence"/>
</dbReference>
<keyword evidence="4" id="KW-0611">Plant defense</keyword>
<dbReference type="FunFam" id="3.40.50.2000:FF:000055">
    <property type="entry name" value="Glycosyltransferase"/>
    <property type="match status" value="1"/>
</dbReference>
<dbReference type="GO" id="GO:0080044">
    <property type="term" value="F:quercetin 7-O-glucosyltransferase activity"/>
    <property type="evidence" value="ECO:0007669"/>
    <property type="project" value="TreeGrafter"/>
</dbReference>
<dbReference type="InterPro" id="IPR058980">
    <property type="entry name" value="Glyco_transf_N"/>
</dbReference>
<comment type="caution">
    <text evidence="10">The sequence shown here is derived from an EMBL/GenBank/DDBJ whole genome shotgun (WGS) entry which is preliminary data.</text>
</comment>
<evidence type="ECO:0000256" key="2">
    <source>
        <dbReference type="ARBA" id="ARBA00022676"/>
    </source>
</evidence>
<feature type="region of interest" description="Disordered" evidence="8">
    <location>
        <begin position="478"/>
        <end position="516"/>
    </location>
</feature>
<keyword evidence="3" id="KW-0808">Transferase</keyword>
<dbReference type="Pfam" id="PF00201">
    <property type="entry name" value="UDPGT"/>
    <property type="match status" value="1"/>
</dbReference>
<dbReference type="PANTHER" id="PTHR11926:SF1498">
    <property type="entry name" value="GLYCOSYLTRANSFERASE"/>
    <property type="match status" value="1"/>
</dbReference>
<evidence type="ECO:0000313" key="10">
    <source>
        <dbReference type="EMBL" id="CAI0444908.1"/>
    </source>
</evidence>
<dbReference type="InterPro" id="IPR002213">
    <property type="entry name" value="UDP_glucos_trans"/>
</dbReference>
<evidence type="ECO:0000256" key="5">
    <source>
        <dbReference type="ARBA" id="ARBA00052877"/>
    </source>
</evidence>
<dbReference type="Pfam" id="PF26168">
    <property type="entry name" value="Glyco_transf_N"/>
    <property type="match status" value="1"/>
</dbReference>
<dbReference type="PANTHER" id="PTHR11926">
    <property type="entry name" value="GLUCOSYL/GLUCURONOSYL TRANSFERASES"/>
    <property type="match status" value="1"/>
</dbReference>